<comment type="function">
    <text evidence="8">3'-5' exoribonuclease that releases 5'-nucleoside monophosphates and is involved in maturation of structured RNAs.</text>
</comment>
<dbReference type="Pfam" id="PF17876">
    <property type="entry name" value="CSD2"/>
    <property type="match status" value="1"/>
</dbReference>
<evidence type="ECO:0000256" key="9">
    <source>
        <dbReference type="SAM" id="MobiDB-lite"/>
    </source>
</evidence>
<comment type="subcellular location">
    <subcellularLocation>
        <location evidence="2 8">Cytoplasm</location>
    </subcellularLocation>
</comment>
<feature type="compositionally biased region" description="Gly residues" evidence="9">
    <location>
        <begin position="846"/>
        <end position="856"/>
    </location>
</feature>
<protein>
    <recommendedName>
        <fullName evidence="8">Ribonuclease R</fullName>
        <shortName evidence="8">RNase R</shortName>
        <ecNumber evidence="8">3.1.13.1</ecNumber>
    </recommendedName>
</protein>
<gene>
    <name evidence="8 11" type="primary">rnr</name>
    <name evidence="11" type="ORF">Maes01_00908</name>
</gene>
<dbReference type="InterPro" id="IPR004476">
    <property type="entry name" value="RNase_II/RNase_R"/>
</dbReference>
<evidence type="ECO:0000256" key="8">
    <source>
        <dbReference type="HAMAP-Rule" id="MF_01895"/>
    </source>
</evidence>
<reference evidence="11 12" key="1">
    <citation type="submission" date="2024-02" db="EMBL/GenBank/DDBJ databases">
        <title>Microbulbifer aestuariivivens NBRC 112533.</title>
        <authorList>
            <person name="Ichikawa N."/>
            <person name="Katano-Makiyama Y."/>
            <person name="Hidaka K."/>
        </authorList>
    </citation>
    <scope>NUCLEOTIDE SEQUENCE [LARGE SCALE GENOMIC DNA]</scope>
    <source>
        <strain evidence="11 12">NBRC 112533</strain>
    </source>
</reference>
<keyword evidence="4 8" id="KW-0540">Nuclease</keyword>
<dbReference type="Pfam" id="PF00773">
    <property type="entry name" value="RNB"/>
    <property type="match status" value="1"/>
</dbReference>
<dbReference type="HAMAP" id="MF_01895">
    <property type="entry name" value="RNase_R"/>
    <property type="match status" value="1"/>
</dbReference>
<evidence type="ECO:0000256" key="6">
    <source>
        <dbReference type="ARBA" id="ARBA00022839"/>
    </source>
</evidence>
<feature type="compositionally biased region" description="Basic residues" evidence="9">
    <location>
        <begin position="980"/>
        <end position="1003"/>
    </location>
</feature>
<comment type="similarity">
    <text evidence="8">Belongs to the RNR ribonuclease family. RNase R subfamily.</text>
</comment>
<dbReference type="InterPro" id="IPR050180">
    <property type="entry name" value="RNR_Ribonuclease"/>
</dbReference>
<keyword evidence="6 8" id="KW-0269">Exonuclease</keyword>
<keyword evidence="3 8" id="KW-0963">Cytoplasm</keyword>
<name>A0ABP9WQG2_9GAMM</name>
<dbReference type="Pfam" id="PF00575">
    <property type="entry name" value="S1"/>
    <property type="match status" value="1"/>
</dbReference>
<dbReference type="InterPro" id="IPR012340">
    <property type="entry name" value="NA-bd_OB-fold"/>
</dbReference>
<dbReference type="InterPro" id="IPR003029">
    <property type="entry name" value="S1_domain"/>
</dbReference>
<keyword evidence="5 8" id="KW-0378">Hydrolase</keyword>
<evidence type="ECO:0000313" key="11">
    <source>
        <dbReference type="EMBL" id="GAA5524351.1"/>
    </source>
</evidence>
<dbReference type="SMART" id="SM00357">
    <property type="entry name" value="CSP"/>
    <property type="match status" value="1"/>
</dbReference>
<dbReference type="InterPro" id="IPR011805">
    <property type="entry name" value="RNase_R"/>
</dbReference>
<dbReference type="InterPro" id="IPR022966">
    <property type="entry name" value="RNase_II/R_CS"/>
</dbReference>
<feature type="region of interest" description="Disordered" evidence="9">
    <location>
        <begin position="762"/>
        <end position="1003"/>
    </location>
</feature>
<dbReference type="NCBIfam" id="TIGR00358">
    <property type="entry name" value="3_prime_RNase"/>
    <property type="match status" value="1"/>
</dbReference>
<evidence type="ECO:0000256" key="3">
    <source>
        <dbReference type="ARBA" id="ARBA00022490"/>
    </source>
</evidence>
<sequence>MEAVLTQKKTQMNEDPHAQREAEKYDKPVPSREFLLQLLEQQPGPVPWESVADALEIDDEDRREGVRRRLIAMSRDGEIASNRAGDFGVLDKMSLVRGRVIGHRDGFGFVSPRDGGDDLFLAHRQMRKVFDGDEVLVRETPGGFRGKREGAVVRVIKHNTQQLAGRLHREGGICFVRPENTRINLDVMVAEDKTAGAGDGQYVVVNITRQPGRDVLPQGEVVEVLGDHLAPGMEIDVAIRNYDIPHEWPAAVLAETDMIADEVLEEDKKARVDLRQLPLVTIDGEDARDFDDAVFCEVQADGSWRLLVAIADVSHYVRPGTALDVEAHSRGNSVYFPDFVVPMLPEKLSNGLCSLNPDVDRLCMVCEMHIDTAGNIADYRFFEGVMRSHARLTYSKVGQIIAERDDRDSGIRKQYAALVPHLDNLNDLYRALRGARDRRGAIDFETTETRIIFDDQRKIERIVPVQRNDAHKLIEECMLAANVCAARLMELSELPALYRVHDVPKEEKLSNLREYLGELGLRLPGGAEPQPMDFQLLLEQVEGRVDAHIIQMMLLRSMNQAVYQPENRGHFGLDYDAYAHFTSPIRRYPDLLLHRALRWLILNGSANDSAVANKVQPVAGAEAIPRARILPYDMAAMTQLGEHCSMTERRADDATRDVVSWLKCEYLQEHVGETYPGVVSAVTGFGLFVELTDFYVEGLIHVSSLPKDYYRFEQAHQRLVGERSGVRYHLGDPVTVQVARVDLDERKVDFLLGELLPRPKRENTKVSSRAMEMAVEHQRERQRKSKTKAEAKTPIQTKTPSQARTAKRHDAPVAGGETGASHGGKSGRKEGAKGAHSGAGQEASGAGQGAGQGAGKGAAERADKETAAGAKPSPWKTRPQSAAGEAPYRKRKVGSGDAVPVVADPGVEVEPHRGTEEVAKRRELEAGEGLEAREAVEPREGGGEEPKRRRGPRRSPTRKGGKRPAVAARKAAQKAEKAGKAKKKSASGKKKSSRSGSSKSKKK</sequence>
<dbReference type="InterPro" id="IPR040476">
    <property type="entry name" value="CSD2"/>
</dbReference>
<evidence type="ECO:0000313" key="12">
    <source>
        <dbReference type="Proteomes" id="UP001408594"/>
    </source>
</evidence>
<feature type="compositionally biased region" description="Low complexity" evidence="9">
    <location>
        <begin position="834"/>
        <end position="845"/>
    </location>
</feature>
<feature type="domain" description="S1 motif" evidence="10">
    <location>
        <begin position="672"/>
        <end position="753"/>
    </location>
</feature>
<dbReference type="PROSITE" id="PS01175">
    <property type="entry name" value="RIBONUCLEASE_II"/>
    <property type="match status" value="1"/>
</dbReference>
<dbReference type="Proteomes" id="UP001408594">
    <property type="component" value="Unassembled WGS sequence"/>
</dbReference>
<dbReference type="Pfam" id="PF08206">
    <property type="entry name" value="OB_RNB"/>
    <property type="match status" value="1"/>
</dbReference>
<keyword evidence="7 8" id="KW-0694">RNA-binding</keyword>
<evidence type="ECO:0000256" key="7">
    <source>
        <dbReference type="ARBA" id="ARBA00022884"/>
    </source>
</evidence>
<keyword evidence="12" id="KW-1185">Reference proteome</keyword>
<dbReference type="SUPFAM" id="SSF50249">
    <property type="entry name" value="Nucleic acid-binding proteins"/>
    <property type="match status" value="4"/>
</dbReference>
<comment type="caution">
    <text evidence="11">The sequence shown here is derived from an EMBL/GenBank/DDBJ whole genome shotgun (WGS) entry which is preliminary data.</text>
</comment>
<dbReference type="EC" id="3.1.13.1" evidence="8"/>
<dbReference type="SMART" id="SM00316">
    <property type="entry name" value="S1"/>
    <property type="match status" value="1"/>
</dbReference>
<feature type="compositionally biased region" description="Basic and acidic residues" evidence="9">
    <location>
        <begin position="909"/>
        <end position="947"/>
    </location>
</feature>
<dbReference type="EMBL" id="BAABRT010000005">
    <property type="protein sequence ID" value="GAA5524351.1"/>
    <property type="molecule type" value="Genomic_DNA"/>
</dbReference>
<dbReference type="PANTHER" id="PTHR23355:SF9">
    <property type="entry name" value="DIS3-LIKE EXONUCLEASE 2"/>
    <property type="match status" value="1"/>
</dbReference>
<evidence type="ECO:0000256" key="2">
    <source>
        <dbReference type="ARBA" id="ARBA00004496"/>
    </source>
</evidence>
<feature type="compositionally biased region" description="Basic and acidic residues" evidence="9">
    <location>
        <begin position="11"/>
        <end position="26"/>
    </location>
</feature>
<dbReference type="InterPro" id="IPR011129">
    <property type="entry name" value="CSD"/>
</dbReference>
<evidence type="ECO:0000256" key="5">
    <source>
        <dbReference type="ARBA" id="ARBA00022801"/>
    </source>
</evidence>
<dbReference type="CDD" id="cd04471">
    <property type="entry name" value="S1_RNase_R"/>
    <property type="match status" value="1"/>
</dbReference>
<feature type="region of interest" description="Disordered" evidence="9">
    <location>
        <begin position="1"/>
        <end position="26"/>
    </location>
</feature>
<dbReference type="InterPro" id="IPR013223">
    <property type="entry name" value="RNase_B_OB_dom"/>
</dbReference>
<organism evidence="11 12">
    <name type="scientific">Microbulbifer aestuariivivens</name>
    <dbReference type="NCBI Taxonomy" id="1908308"/>
    <lineage>
        <taxon>Bacteria</taxon>
        <taxon>Pseudomonadati</taxon>
        <taxon>Pseudomonadota</taxon>
        <taxon>Gammaproteobacteria</taxon>
        <taxon>Cellvibrionales</taxon>
        <taxon>Microbulbiferaceae</taxon>
        <taxon>Microbulbifer</taxon>
    </lineage>
</organism>
<proteinExistence type="inferred from homology"/>
<dbReference type="SMART" id="SM00955">
    <property type="entry name" value="RNB"/>
    <property type="match status" value="1"/>
</dbReference>
<dbReference type="InterPro" id="IPR001900">
    <property type="entry name" value="RNase_II/R"/>
</dbReference>
<comment type="catalytic activity">
    <reaction evidence="1 8">
        <text>Exonucleolytic cleavage in the 3'- to 5'-direction to yield nucleoside 5'-phosphates.</text>
        <dbReference type="EC" id="3.1.13.1"/>
    </reaction>
</comment>
<accession>A0ABP9WQG2</accession>
<evidence type="ECO:0000256" key="1">
    <source>
        <dbReference type="ARBA" id="ARBA00001849"/>
    </source>
</evidence>
<dbReference type="Gene3D" id="2.40.50.140">
    <property type="entry name" value="Nucleic acid-binding proteins"/>
    <property type="match status" value="2"/>
</dbReference>
<evidence type="ECO:0000259" key="10">
    <source>
        <dbReference type="PROSITE" id="PS50126"/>
    </source>
</evidence>
<dbReference type="PANTHER" id="PTHR23355">
    <property type="entry name" value="RIBONUCLEASE"/>
    <property type="match status" value="1"/>
</dbReference>
<feature type="compositionally biased region" description="Polar residues" evidence="9">
    <location>
        <begin position="794"/>
        <end position="804"/>
    </location>
</feature>
<dbReference type="NCBIfam" id="TIGR02063">
    <property type="entry name" value="RNase_R"/>
    <property type="match status" value="1"/>
</dbReference>
<dbReference type="PROSITE" id="PS50126">
    <property type="entry name" value="S1"/>
    <property type="match status" value="1"/>
</dbReference>
<feature type="compositionally biased region" description="Basic residues" evidence="9">
    <location>
        <begin position="948"/>
        <end position="962"/>
    </location>
</feature>
<evidence type="ECO:0000256" key="4">
    <source>
        <dbReference type="ARBA" id="ARBA00022722"/>
    </source>
</evidence>